<organism evidence="2 3">
    <name type="scientific">Imshaugia aleurites</name>
    <dbReference type="NCBI Taxonomy" id="172621"/>
    <lineage>
        <taxon>Eukaryota</taxon>
        <taxon>Fungi</taxon>
        <taxon>Dikarya</taxon>
        <taxon>Ascomycota</taxon>
        <taxon>Pezizomycotina</taxon>
        <taxon>Lecanoromycetes</taxon>
        <taxon>OSLEUM clade</taxon>
        <taxon>Lecanoromycetidae</taxon>
        <taxon>Lecanorales</taxon>
        <taxon>Lecanorineae</taxon>
        <taxon>Parmeliaceae</taxon>
        <taxon>Imshaugia</taxon>
    </lineage>
</organism>
<protein>
    <submittedName>
        <fullName evidence="2">Uncharacterized protein</fullName>
    </submittedName>
</protein>
<keyword evidence="3" id="KW-1185">Reference proteome</keyword>
<feature type="chain" id="PRO_5034245869" evidence="1">
    <location>
        <begin position="19"/>
        <end position="162"/>
    </location>
</feature>
<dbReference type="AlphaFoldDB" id="A0A8H3I737"/>
<dbReference type="EMBL" id="CAJPDT010000018">
    <property type="protein sequence ID" value="CAF9917362.1"/>
    <property type="molecule type" value="Genomic_DNA"/>
</dbReference>
<dbReference type="Proteomes" id="UP000664534">
    <property type="component" value="Unassembled WGS sequence"/>
</dbReference>
<evidence type="ECO:0000313" key="3">
    <source>
        <dbReference type="Proteomes" id="UP000664534"/>
    </source>
</evidence>
<keyword evidence="1" id="KW-0732">Signal</keyword>
<evidence type="ECO:0000313" key="2">
    <source>
        <dbReference type="EMBL" id="CAF9917362.1"/>
    </source>
</evidence>
<sequence length="162" mass="17461">MYFATLLLSLLSLKLAVSLPNPDPDSTDLTDHYDTKRATAGWCTLHYVQYTTNRGAGVYSDSRLTVYGESGAALPPAFPFTDGAFAILLGYGDMLVATNDASDNVTFTRHGTVSGDTWTVLQTDLGNGLDGHACSVGGWYYHTSRSMDCGFQCTPYTGPYTT</sequence>
<name>A0A8H3I737_9LECA</name>
<evidence type="ECO:0000256" key="1">
    <source>
        <dbReference type="SAM" id="SignalP"/>
    </source>
</evidence>
<accession>A0A8H3I737</accession>
<reference evidence="2" key="1">
    <citation type="submission" date="2021-03" db="EMBL/GenBank/DDBJ databases">
        <authorList>
            <person name="Tagirdzhanova G."/>
        </authorList>
    </citation>
    <scope>NUCLEOTIDE SEQUENCE</scope>
</reference>
<proteinExistence type="predicted"/>
<feature type="signal peptide" evidence="1">
    <location>
        <begin position="1"/>
        <end position="18"/>
    </location>
</feature>
<gene>
    <name evidence="2" type="ORF">IMSHALPRED_003546</name>
</gene>
<comment type="caution">
    <text evidence="2">The sequence shown here is derived from an EMBL/GenBank/DDBJ whole genome shotgun (WGS) entry which is preliminary data.</text>
</comment>